<sequence>MDSSQAMRLAIRKMTANDLNVVRAWRNHPEIRRYMYTQHEISIEEHRAWFERASQDSKKHLLVFEVGEKPQGFVNITELSSSAVADWGFYIAPDAVKGTGRQLGKAALDYAFNHLNLHKVCGQALAFNERSIQFHHGLGFQQEGVLRDQHYDGENYHAVICFGLLSDEWQSGNRNQ</sequence>
<name>A0A6N1CD72_9PSED</name>
<dbReference type="InterPro" id="IPR000182">
    <property type="entry name" value="GNAT_dom"/>
</dbReference>
<accession>A0A6N1CD72</accession>
<dbReference type="Proteomes" id="UP000509545">
    <property type="component" value="Chromosome"/>
</dbReference>
<dbReference type="EMBL" id="CP048810">
    <property type="protein sequence ID" value="QKS82236.1"/>
    <property type="molecule type" value="Genomic_DNA"/>
</dbReference>
<dbReference type="PROSITE" id="PS51186">
    <property type="entry name" value="GNAT"/>
    <property type="match status" value="1"/>
</dbReference>
<dbReference type="Pfam" id="PF13302">
    <property type="entry name" value="Acetyltransf_3"/>
    <property type="match status" value="1"/>
</dbReference>
<organism evidence="2 3">
    <name type="scientific">Pseudomonas bijieensis</name>
    <dbReference type="NCBI Taxonomy" id="2681983"/>
    <lineage>
        <taxon>Bacteria</taxon>
        <taxon>Pseudomonadati</taxon>
        <taxon>Pseudomonadota</taxon>
        <taxon>Gammaproteobacteria</taxon>
        <taxon>Pseudomonadales</taxon>
        <taxon>Pseudomonadaceae</taxon>
        <taxon>Pseudomonas</taxon>
    </lineage>
</organism>
<evidence type="ECO:0000313" key="2">
    <source>
        <dbReference type="EMBL" id="QKS82236.1"/>
    </source>
</evidence>
<keyword evidence="3" id="KW-1185">Reference proteome</keyword>
<evidence type="ECO:0000313" key="3">
    <source>
        <dbReference type="Proteomes" id="UP000509545"/>
    </source>
</evidence>
<dbReference type="InterPro" id="IPR016181">
    <property type="entry name" value="Acyl_CoA_acyltransferase"/>
</dbReference>
<evidence type="ECO:0000259" key="1">
    <source>
        <dbReference type="PROSITE" id="PS51186"/>
    </source>
</evidence>
<dbReference type="SUPFAM" id="SSF55729">
    <property type="entry name" value="Acyl-CoA N-acyltransferases (Nat)"/>
    <property type="match status" value="1"/>
</dbReference>
<proteinExistence type="predicted"/>
<dbReference type="AlphaFoldDB" id="A0A6N1CD72"/>
<dbReference type="InterPro" id="IPR020036">
    <property type="entry name" value="PseH"/>
</dbReference>
<keyword evidence="2" id="KW-0808">Transferase</keyword>
<dbReference type="NCBIfam" id="TIGR03585">
    <property type="entry name" value="PseH"/>
    <property type="match status" value="1"/>
</dbReference>
<reference evidence="2 3" key="1">
    <citation type="submission" date="2020-02" db="EMBL/GenBank/DDBJ databases">
        <authorList>
            <person name="Liang J."/>
        </authorList>
    </citation>
    <scope>NUCLEOTIDE SEQUENCE [LARGE SCALE GENOMIC DNA]</scope>
    <source>
        <strain evidence="2 3">L22-9</strain>
    </source>
</reference>
<dbReference type="GO" id="GO:0016747">
    <property type="term" value="F:acyltransferase activity, transferring groups other than amino-acyl groups"/>
    <property type="evidence" value="ECO:0007669"/>
    <property type="project" value="InterPro"/>
</dbReference>
<dbReference type="KEGG" id="pbz:GN234_09895"/>
<dbReference type="EC" id="2.3.1.202" evidence="2"/>
<dbReference type="PANTHER" id="PTHR43415:SF3">
    <property type="entry name" value="GNAT-FAMILY ACETYLTRANSFERASE"/>
    <property type="match status" value="1"/>
</dbReference>
<keyword evidence="2" id="KW-0012">Acyltransferase</keyword>
<dbReference type="Gene3D" id="3.40.630.30">
    <property type="match status" value="1"/>
</dbReference>
<dbReference type="RefSeq" id="WP_176688384.1">
    <property type="nucleotide sequence ID" value="NZ_CP048810.1"/>
</dbReference>
<gene>
    <name evidence="2" type="primary">pseH</name>
    <name evidence="2" type="ORF">GN234_09895</name>
</gene>
<protein>
    <submittedName>
        <fullName evidence="2">UDP-4-amino-4, 6-dideoxy-N-acetyl-beta-L-altrosamine N-acetyltransferase</fullName>
        <ecNumber evidence="2">2.3.1.202</ecNumber>
    </submittedName>
</protein>
<feature type="domain" description="N-acetyltransferase" evidence="1">
    <location>
        <begin position="9"/>
        <end position="166"/>
    </location>
</feature>
<dbReference type="PANTHER" id="PTHR43415">
    <property type="entry name" value="SPERMIDINE N(1)-ACETYLTRANSFERASE"/>
    <property type="match status" value="1"/>
</dbReference>